<organism evidence="1 2">
    <name type="scientific">Bradyrhizobium zhanjiangense</name>
    <dbReference type="NCBI Taxonomy" id="1325107"/>
    <lineage>
        <taxon>Bacteria</taxon>
        <taxon>Pseudomonadati</taxon>
        <taxon>Pseudomonadota</taxon>
        <taxon>Alphaproteobacteria</taxon>
        <taxon>Hyphomicrobiales</taxon>
        <taxon>Nitrobacteraceae</taxon>
        <taxon>Bradyrhizobium</taxon>
    </lineage>
</organism>
<protein>
    <submittedName>
        <fullName evidence="1">Uncharacterized protein</fullName>
    </submittedName>
</protein>
<dbReference type="AlphaFoldDB" id="A0A4Q0Q4K5"/>
<evidence type="ECO:0000313" key="2">
    <source>
        <dbReference type="Proteomes" id="UP000290174"/>
    </source>
</evidence>
<sequence>MREQAALSAYQKLRRSLSCRIDALVDDHPMILPATFSMRPTIAGGSNRRLDCRMIRAKGSVDRRAEIVRTE</sequence>
<accession>A0A4Q0Q4K5</accession>
<dbReference type="Proteomes" id="UP000290174">
    <property type="component" value="Unassembled WGS sequence"/>
</dbReference>
<reference evidence="1 2" key="1">
    <citation type="submission" date="2018-11" db="EMBL/GenBank/DDBJ databases">
        <title>Bradyrhizobium sp. nov., isolated from effective nodules of peanut in China.</title>
        <authorList>
            <person name="Li Y."/>
        </authorList>
    </citation>
    <scope>NUCLEOTIDE SEQUENCE [LARGE SCALE GENOMIC DNA]</scope>
    <source>
        <strain evidence="1 2">CCBAU 51770</strain>
    </source>
</reference>
<gene>
    <name evidence="1" type="ORF">EAS61_41645</name>
</gene>
<comment type="caution">
    <text evidence="1">The sequence shown here is derived from an EMBL/GenBank/DDBJ whole genome shotgun (WGS) entry which is preliminary data.</text>
</comment>
<evidence type="ECO:0000313" key="1">
    <source>
        <dbReference type="EMBL" id="RXG83624.1"/>
    </source>
</evidence>
<name>A0A4Q0Q4K5_9BRAD</name>
<proteinExistence type="predicted"/>
<dbReference type="EMBL" id="RKMK01000108">
    <property type="protein sequence ID" value="RXG83624.1"/>
    <property type="molecule type" value="Genomic_DNA"/>
</dbReference>